<evidence type="ECO:0000256" key="3">
    <source>
        <dbReference type="ARBA" id="ARBA00023163"/>
    </source>
</evidence>
<gene>
    <name evidence="7" type="ORF">MWN34_17670</name>
</gene>
<dbReference type="InterPro" id="IPR036388">
    <property type="entry name" value="WH-like_DNA-bd_sf"/>
</dbReference>
<evidence type="ECO:0000256" key="2">
    <source>
        <dbReference type="ARBA" id="ARBA00023125"/>
    </source>
</evidence>
<feature type="modified residue" description="4-aspartylphosphate" evidence="4">
    <location>
        <position position="53"/>
    </location>
</feature>
<dbReference type="SUPFAM" id="SSF52172">
    <property type="entry name" value="CheY-like"/>
    <property type="match status" value="1"/>
</dbReference>
<accession>A0ABT0DFJ9</accession>
<keyword evidence="3" id="KW-0804">Transcription</keyword>
<dbReference type="InterPro" id="IPR011006">
    <property type="entry name" value="CheY-like_superfamily"/>
</dbReference>
<sequence>MTRRVHIIDDEETFRVAIGRLLRAHGYDTAEYPSAERFLEQVSGRTNGCILLDVAMPGLSGPELQARLSAASIHLPIVFLTGHGDVPTSVRAIKAGAEDFLVKPIAGTELIEIIEKALARHDKQHAHLEWIDDARAMLATLTPREREVFDQVVRGKLNKQTAHLLGITERTIKAHRQRIFDKLKAHTVAELVSLAERLGILGTEGAER</sequence>
<keyword evidence="4" id="KW-0597">Phosphoprotein</keyword>
<dbReference type="EMBL" id="JALKCH010000014">
    <property type="protein sequence ID" value="MCK0198730.1"/>
    <property type="molecule type" value="Genomic_DNA"/>
</dbReference>
<keyword evidence="1" id="KW-0805">Transcription regulation</keyword>
<evidence type="ECO:0000259" key="5">
    <source>
        <dbReference type="PROSITE" id="PS50043"/>
    </source>
</evidence>
<dbReference type="InterPro" id="IPR000792">
    <property type="entry name" value="Tscrpt_reg_LuxR_C"/>
</dbReference>
<dbReference type="PRINTS" id="PR00038">
    <property type="entry name" value="HTHLUXR"/>
</dbReference>
<protein>
    <submittedName>
        <fullName evidence="7">Response regulator</fullName>
    </submittedName>
</protein>
<dbReference type="InterPro" id="IPR001789">
    <property type="entry name" value="Sig_transdc_resp-reg_receiver"/>
</dbReference>
<reference evidence="7 8" key="1">
    <citation type="submission" date="2022-04" db="EMBL/GenBank/DDBJ databases">
        <authorList>
            <person name="Grouzdev D.S."/>
            <person name="Pantiukh K.S."/>
            <person name="Krutkina M.S."/>
        </authorList>
    </citation>
    <scope>NUCLEOTIDE SEQUENCE [LARGE SCALE GENOMIC DNA]</scope>
    <source>
        <strain evidence="7 8">6x-1</strain>
    </source>
</reference>
<dbReference type="PROSITE" id="PS50043">
    <property type="entry name" value="HTH_LUXR_2"/>
    <property type="match status" value="1"/>
</dbReference>
<evidence type="ECO:0000259" key="6">
    <source>
        <dbReference type="PROSITE" id="PS50110"/>
    </source>
</evidence>
<dbReference type="CDD" id="cd06170">
    <property type="entry name" value="LuxR_C_like"/>
    <property type="match status" value="1"/>
</dbReference>
<feature type="domain" description="Response regulatory" evidence="6">
    <location>
        <begin position="4"/>
        <end position="118"/>
    </location>
</feature>
<dbReference type="PANTHER" id="PTHR44688:SF16">
    <property type="entry name" value="DNA-BINDING TRANSCRIPTIONAL ACTIVATOR DEVR_DOSR"/>
    <property type="match status" value="1"/>
</dbReference>
<comment type="caution">
    <text evidence="7">The sequence shown here is derived from an EMBL/GenBank/DDBJ whole genome shotgun (WGS) entry which is preliminary data.</text>
</comment>
<feature type="domain" description="HTH luxR-type" evidence="5">
    <location>
        <begin position="134"/>
        <end position="199"/>
    </location>
</feature>
<keyword evidence="2" id="KW-0238">DNA-binding</keyword>
<dbReference type="Pfam" id="PF00072">
    <property type="entry name" value="Response_reg"/>
    <property type="match status" value="1"/>
</dbReference>
<dbReference type="Gene3D" id="3.40.50.2300">
    <property type="match status" value="1"/>
</dbReference>
<dbReference type="RefSeq" id="WP_247030632.1">
    <property type="nucleotide sequence ID" value="NZ_JALKCH010000014.1"/>
</dbReference>
<proteinExistence type="predicted"/>
<dbReference type="PANTHER" id="PTHR44688">
    <property type="entry name" value="DNA-BINDING TRANSCRIPTIONAL ACTIVATOR DEVR_DOSR"/>
    <property type="match status" value="1"/>
</dbReference>
<dbReference type="Pfam" id="PF00196">
    <property type="entry name" value="GerE"/>
    <property type="match status" value="1"/>
</dbReference>
<keyword evidence="8" id="KW-1185">Reference proteome</keyword>
<dbReference type="SMART" id="SM00421">
    <property type="entry name" value="HTH_LUXR"/>
    <property type="match status" value="1"/>
</dbReference>
<evidence type="ECO:0000313" key="7">
    <source>
        <dbReference type="EMBL" id="MCK0198730.1"/>
    </source>
</evidence>
<organism evidence="7 8">
    <name type="scientific">Ancylobacter crimeensis</name>
    <dbReference type="NCBI Taxonomy" id="2579147"/>
    <lineage>
        <taxon>Bacteria</taxon>
        <taxon>Pseudomonadati</taxon>
        <taxon>Pseudomonadota</taxon>
        <taxon>Alphaproteobacteria</taxon>
        <taxon>Hyphomicrobiales</taxon>
        <taxon>Xanthobacteraceae</taxon>
        <taxon>Ancylobacter</taxon>
    </lineage>
</organism>
<dbReference type="Proteomes" id="UP001203284">
    <property type="component" value="Unassembled WGS sequence"/>
</dbReference>
<dbReference type="PROSITE" id="PS50110">
    <property type="entry name" value="RESPONSE_REGULATORY"/>
    <property type="match status" value="1"/>
</dbReference>
<name>A0ABT0DFJ9_9HYPH</name>
<dbReference type="SUPFAM" id="SSF46894">
    <property type="entry name" value="C-terminal effector domain of the bipartite response regulators"/>
    <property type="match status" value="1"/>
</dbReference>
<dbReference type="Gene3D" id="1.10.10.10">
    <property type="entry name" value="Winged helix-like DNA-binding domain superfamily/Winged helix DNA-binding domain"/>
    <property type="match status" value="1"/>
</dbReference>
<dbReference type="SMART" id="SM00448">
    <property type="entry name" value="REC"/>
    <property type="match status" value="1"/>
</dbReference>
<evidence type="ECO:0000256" key="4">
    <source>
        <dbReference type="PROSITE-ProRule" id="PRU00169"/>
    </source>
</evidence>
<evidence type="ECO:0000313" key="8">
    <source>
        <dbReference type="Proteomes" id="UP001203284"/>
    </source>
</evidence>
<evidence type="ECO:0000256" key="1">
    <source>
        <dbReference type="ARBA" id="ARBA00023015"/>
    </source>
</evidence>
<dbReference type="InterPro" id="IPR016032">
    <property type="entry name" value="Sig_transdc_resp-reg_C-effctor"/>
</dbReference>